<comment type="caution">
    <text evidence="2">The sequence shown here is derived from an EMBL/GenBank/DDBJ whole genome shotgun (WGS) entry which is preliminary data.</text>
</comment>
<feature type="compositionally biased region" description="Polar residues" evidence="1">
    <location>
        <begin position="587"/>
        <end position="600"/>
    </location>
</feature>
<evidence type="ECO:0000313" key="2">
    <source>
        <dbReference type="EMBL" id="KAJ8896785.1"/>
    </source>
</evidence>
<feature type="region of interest" description="Disordered" evidence="1">
    <location>
        <begin position="574"/>
        <end position="616"/>
    </location>
</feature>
<feature type="compositionally biased region" description="Acidic residues" evidence="1">
    <location>
        <begin position="80"/>
        <end position="94"/>
    </location>
</feature>
<organism evidence="2 3">
    <name type="scientific">Dryococelus australis</name>
    <dbReference type="NCBI Taxonomy" id="614101"/>
    <lineage>
        <taxon>Eukaryota</taxon>
        <taxon>Metazoa</taxon>
        <taxon>Ecdysozoa</taxon>
        <taxon>Arthropoda</taxon>
        <taxon>Hexapoda</taxon>
        <taxon>Insecta</taxon>
        <taxon>Pterygota</taxon>
        <taxon>Neoptera</taxon>
        <taxon>Polyneoptera</taxon>
        <taxon>Phasmatodea</taxon>
        <taxon>Verophasmatodea</taxon>
        <taxon>Anareolatae</taxon>
        <taxon>Phasmatidae</taxon>
        <taxon>Eurycanthinae</taxon>
        <taxon>Dryococelus</taxon>
    </lineage>
</organism>
<gene>
    <name evidence="2" type="ORF">PR048_002130</name>
</gene>
<keyword evidence="3" id="KW-1185">Reference proteome</keyword>
<feature type="region of interest" description="Disordered" evidence="1">
    <location>
        <begin position="465"/>
        <end position="501"/>
    </location>
</feature>
<dbReference type="Proteomes" id="UP001159363">
    <property type="component" value="Chromosome 1"/>
</dbReference>
<evidence type="ECO:0000313" key="3">
    <source>
        <dbReference type="Proteomes" id="UP001159363"/>
    </source>
</evidence>
<feature type="region of interest" description="Disordered" evidence="1">
    <location>
        <begin position="53"/>
        <end position="117"/>
    </location>
</feature>
<sequence>MISPIPRSASESTDSSDDNDERVNANDGMSVVDSVCVKFTLTRILHEVDELQNKHSSALNTDDDYVTPTKRSKRDIEDDRGSEDDHEESIDDRDYDNSVDGVSDENDDESRNVPTKAPGGKGVRAGWWVYGLCGCCGGGWGERSCYGKYMLREVERQGMGGGGMGPELRLSCGSSDLWNFLHFFDMIGSRCRYHRACNVLFIDRAGASSRYQLLPARFFKYLYRYPSCSQHCDVDTHRRHMALFLHYGPPRLQADPFRHYNYVINNTIEIYAFSLGRAMQGNLELAPRMARRGWGPGATRDCEQPMDEYAAAETCTRGGSNRESLTQRADSAAGQTADSKFKEKFLEFAGCSLNSRNLHYLINNLLRIICGHGGRAVSSLASHQGDPGSIPGRVIGFSHVGMPLVGGSSRGSPVSPAHSFRRCSMLTSIALIGSQCLDIWNYFPSIVNNLTVHMLVSAEWSSAGMKGQGKRENSRENPPTSNIVRQDFHMQTSESGPSSPWWSNLEDQECFCREVGGRPPVKPRPRWKDNIASCKTRYMTIQTRKGGGFGELQPHTPENVFTGQQDGGMSLANQHLETNLPGGRPTNKVSSAPHNSQSDIRTAWRDPVSSDKNSYSNVEPDCAVVAVNIRGAFGCVPAYGEGFRVRVPSTVWTGLLW</sequence>
<proteinExistence type="predicted"/>
<dbReference type="EMBL" id="JARBHB010000001">
    <property type="protein sequence ID" value="KAJ8896785.1"/>
    <property type="molecule type" value="Genomic_DNA"/>
</dbReference>
<feature type="region of interest" description="Disordered" evidence="1">
    <location>
        <begin position="1"/>
        <end position="28"/>
    </location>
</feature>
<feature type="compositionally biased region" description="Polar residues" evidence="1">
    <location>
        <begin position="476"/>
        <end position="501"/>
    </location>
</feature>
<protein>
    <submittedName>
        <fullName evidence="2">Uncharacterized protein</fullName>
    </submittedName>
</protein>
<name>A0ABQ9IKU3_9NEOP</name>
<accession>A0ABQ9IKU3</accession>
<reference evidence="2 3" key="1">
    <citation type="submission" date="2023-02" db="EMBL/GenBank/DDBJ databases">
        <title>LHISI_Scaffold_Assembly.</title>
        <authorList>
            <person name="Stuart O.P."/>
            <person name="Cleave R."/>
            <person name="Magrath M.J.L."/>
            <person name="Mikheyev A.S."/>
        </authorList>
    </citation>
    <scope>NUCLEOTIDE SEQUENCE [LARGE SCALE GENOMIC DNA]</scope>
    <source>
        <strain evidence="2">Daus_M_001</strain>
        <tissue evidence="2">Leg muscle</tissue>
    </source>
</reference>
<evidence type="ECO:0000256" key="1">
    <source>
        <dbReference type="SAM" id="MobiDB-lite"/>
    </source>
</evidence>